<reference evidence="2" key="1">
    <citation type="journal article" date="2011" name="Environ. Microbiol.">
        <title>Genomic insights into the metabolic potential of the polycyclic aromatic hydrocarbon degrading sulfate-reducing Deltaproteobacterium N47.</title>
        <authorList>
            <person name="Bergmann F."/>
            <person name="Selesi D."/>
            <person name="Weinmaier T."/>
            <person name="Tischler P."/>
            <person name="Rattei T."/>
            <person name="Meckenstock R.U."/>
        </authorList>
    </citation>
    <scope>NUCLEOTIDE SEQUENCE</scope>
</reference>
<evidence type="ECO:0000313" key="2">
    <source>
        <dbReference type="EMBL" id="CBX27385.1"/>
    </source>
</evidence>
<dbReference type="Gene3D" id="1.50.10.10">
    <property type="match status" value="1"/>
</dbReference>
<dbReference type="InterPro" id="IPR032790">
    <property type="entry name" value="GDE_C"/>
</dbReference>
<dbReference type="CAZy" id="GH13">
    <property type="family name" value="Glycoside Hydrolase Family 13"/>
</dbReference>
<dbReference type="SMART" id="SM00642">
    <property type="entry name" value="Aamy"/>
    <property type="match status" value="1"/>
</dbReference>
<sequence>MGNIFRVSQNPFSGTHILMFRGDAQTFTLTISAPLRGKAWLRTNIGHARTSRSEIIREVIHDEPPLGRDWFDLPMKKIDDLTFGITVPLCEVGHFEAKCYFLKKDDVDPVWPDGPNTTINVEPAATCCANIIYNAFVRQFGPNKEGKGAADPTQADWIQNLDAKGYTVIPPSGKFRDLIRELDFIIGKLGCRAIQLLPINPTPTTYARMGRFGSPYAALSFTAVDSALAEFDTKATPLEQFIELVDAIHTRSAKILIDIAINHTGWAASLHETNPEWLVRGKDGHIQVPGAWGVRWEDLTMLDYSNKDMWDYMADIFLTWCRRGVDGFRCDAGYMVPLSAWRFIISLVREQFPDTIFFLEGLGGRISVTRDLLNTGNFNLAYSELFQNYDRGQIEHYLPDAIAISSEDGILLHFAETHDNNRLASRSVTYARMRTTLCALISCEGSFGYANGVEWFATEKINVHGASSLNWGAEKNQVDHLKVLSNILKAHPAFFNKTELSLIHHGEGNYIVLFRNNIPSGKKLLIVANLDDNNQTLASWDAKKAGMKDRFYIDLLTSKKITVDSEGDYNSFLLNPGMVLCLTNDENDLDLINIKAEKDFIVPEKVAKQKMNAKALDILSIYNGNNDIGDFDIEKASKSLADDPIEFCRSLNPFSGEARVKVWNWPKDVRREVMIPPSYFLMIVADKPFQALITDWNFVISNEESLPRSDGLFFALFSPLQSPIKHRQLTLKLTVYEAGQANHAKAPLLFLSEPEDIRLKRVFSRSQLLKNPIGMLDTNGRGAMLHVPVFWGTLNSKYDAILAANTSSEYPVDRLVAFSRCRAWVVFQGFSQDVCADCFDSFEFDYKDGGLWRYRIPTSQGEHIHLNIRLYMVSGENSVRIIFSRLYSNKQDRNLSDDKVIKLILRPDIEYRNFHETTKAFKGPEHLWPGAVSAKSSGFMFAPDAELGLFMDISKGDFSYEPEWQYMIFRSLEAQRGLDPNSDLFSPGYFQTFLKGGEEVVLSACVDSKIKHKSSCPEPEEKDSSFKKRHPGLKIEEALTLALDHYITARGSYKSIIAGYPWFLDWGRDSLIFARGMIAAGKHKEAELVIKQFARFEKDGTIPNMISGHDAANRDTSDAPLWLFIACADLLNAKGEDSFLNRNLDDRNIRSILISLASRLISGTPNGIYMDYDSGLLFSPAHFTWMDTNYPACTPREGYPIEIQALWYKALLFLSQIDPSDSTKKWGGLAAKVQKSIYELFPLTEGYLSDCLDAPSGVTAQKAEKDDALRPNQLLAITLGAVSDFTLCEQILCACDELLVPGAIRSLADRHVNRPLEIKLHGNVLNDPHNPYKGTYAGDEDTNRKPAYHNGTAWTWLFPSFCEAWAMTYGDKAKNSALSLLSSSTQHIIYGCTGHVPEIVDGDYPHKARGCDAQAWGASEMLRVWIQLSK</sequence>
<dbReference type="EMBL" id="FR695866">
    <property type="protein sequence ID" value="CBX27385.1"/>
    <property type="molecule type" value="Genomic_DNA"/>
</dbReference>
<dbReference type="Gene3D" id="3.20.20.80">
    <property type="entry name" value="Glycosidases"/>
    <property type="match status" value="1"/>
</dbReference>
<accession>E1Y9Z1</accession>
<gene>
    <name evidence="2" type="ORF">N47_H22070</name>
</gene>
<dbReference type="SUPFAM" id="SSF51445">
    <property type="entry name" value="(Trans)glycosidases"/>
    <property type="match status" value="1"/>
</dbReference>
<dbReference type="Pfam" id="PF12439">
    <property type="entry name" value="GDE_N"/>
    <property type="match status" value="1"/>
</dbReference>
<dbReference type="InterPro" id="IPR017853">
    <property type="entry name" value="GH"/>
</dbReference>
<dbReference type="GO" id="GO:0004135">
    <property type="term" value="F:amylo-alpha-1,6-glucosidase activity"/>
    <property type="evidence" value="ECO:0007669"/>
    <property type="project" value="InterPro"/>
</dbReference>
<name>E1Y9Z1_9BACT</name>
<dbReference type="GO" id="GO:0004134">
    <property type="term" value="F:4-alpha-glucanotransferase activity"/>
    <property type="evidence" value="ECO:0007669"/>
    <property type="project" value="InterPro"/>
</dbReference>
<dbReference type="PANTHER" id="PTHR10569:SF2">
    <property type="entry name" value="GLYCOGEN DEBRANCHING ENZYME"/>
    <property type="match status" value="1"/>
</dbReference>
<dbReference type="GO" id="GO:0005980">
    <property type="term" value="P:glycogen catabolic process"/>
    <property type="evidence" value="ECO:0007669"/>
    <property type="project" value="InterPro"/>
</dbReference>
<organism evidence="2">
    <name type="scientific">uncultured Desulfobacterium sp</name>
    <dbReference type="NCBI Taxonomy" id="201089"/>
    <lineage>
        <taxon>Bacteria</taxon>
        <taxon>Pseudomonadati</taxon>
        <taxon>Thermodesulfobacteriota</taxon>
        <taxon>Desulfobacteria</taxon>
        <taxon>Desulfobacterales</taxon>
        <taxon>Desulfobacteriaceae</taxon>
        <taxon>Desulfobacterium</taxon>
        <taxon>environmental samples</taxon>
    </lineage>
</organism>
<dbReference type="SUPFAM" id="SSF48208">
    <property type="entry name" value="Six-hairpin glycosidases"/>
    <property type="match status" value="1"/>
</dbReference>
<protein>
    <recommendedName>
        <fullName evidence="1">Glycosyl hydrolase family 13 catalytic domain-containing protein</fullName>
    </recommendedName>
</protein>
<dbReference type="InterPro" id="IPR010401">
    <property type="entry name" value="AGL/Gdb1"/>
</dbReference>
<dbReference type="CAZy" id="GH133">
    <property type="family name" value="Glycoside Hydrolase Family 133"/>
</dbReference>
<dbReference type="InterPro" id="IPR006047">
    <property type="entry name" value="GH13_cat_dom"/>
</dbReference>
<dbReference type="PANTHER" id="PTHR10569">
    <property type="entry name" value="GLYCOGEN DEBRANCHING ENZYME"/>
    <property type="match status" value="1"/>
</dbReference>
<dbReference type="Pfam" id="PF06202">
    <property type="entry name" value="GDE_C"/>
    <property type="match status" value="1"/>
</dbReference>
<feature type="domain" description="Glycosyl hydrolase family 13 catalytic" evidence="1">
    <location>
        <begin position="130"/>
        <end position="482"/>
    </location>
</feature>
<dbReference type="InterPro" id="IPR008928">
    <property type="entry name" value="6-hairpin_glycosidase_sf"/>
</dbReference>
<dbReference type="InterPro" id="IPR024742">
    <property type="entry name" value="Glycogen_debranch_N"/>
</dbReference>
<proteinExistence type="predicted"/>
<evidence type="ECO:0000259" key="1">
    <source>
        <dbReference type="SMART" id="SM00642"/>
    </source>
</evidence>
<dbReference type="InterPro" id="IPR012341">
    <property type="entry name" value="6hp_glycosidase-like_sf"/>
</dbReference>